<reference evidence="2 3" key="1">
    <citation type="submission" date="2016-07" db="EMBL/GenBank/DDBJ databases">
        <title>Pervasive Adenine N6-methylation of Active Genes in Fungi.</title>
        <authorList>
            <consortium name="DOE Joint Genome Institute"/>
            <person name="Mondo S.J."/>
            <person name="Dannebaum R.O."/>
            <person name="Kuo R.C."/>
            <person name="Labutti K."/>
            <person name="Haridas S."/>
            <person name="Kuo A."/>
            <person name="Salamov A."/>
            <person name="Ahrendt S.R."/>
            <person name="Lipzen A."/>
            <person name="Sullivan W."/>
            <person name="Andreopoulos W.B."/>
            <person name="Clum A."/>
            <person name="Lindquist E."/>
            <person name="Daum C."/>
            <person name="Ramamoorthy G.K."/>
            <person name="Gryganskyi A."/>
            <person name="Culley D."/>
            <person name="Magnuson J.K."/>
            <person name="James T.Y."/>
            <person name="O'Malley M.A."/>
            <person name="Stajich J.E."/>
            <person name="Spatafora J.W."/>
            <person name="Visel A."/>
            <person name="Grigoriev I.V."/>
        </authorList>
    </citation>
    <scope>NUCLEOTIDE SEQUENCE [LARGE SCALE GENOMIC DNA]</scope>
    <source>
        <strain evidence="2 3">CBS 115471</strain>
    </source>
</reference>
<keyword evidence="3" id="KW-1185">Reference proteome</keyword>
<dbReference type="InterPro" id="IPR032675">
    <property type="entry name" value="LRR_dom_sf"/>
</dbReference>
<dbReference type="EMBL" id="MCFA01000036">
    <property type="protein sequence ID" value="ORY14021.1"/>
    <property type="molecule type" value="Genomic_DNA"/>
</dbReference>
<proteinExistence type="predicted"/>
<dbReference type="Gene3D" id="3.80.10.10">
    <property type="entry name" value="Ribonuclease Inhibitor"/>
    <property type="match status" value="1"/>
</dbReference>
<dbReference type="AlphaFoldDB" id="A0A1Y1ZUW0"/>
<dbReference type="Proteomes" id="UP000193144">
    <property type="component" value="Unassembled WGS sequence"/>
</dbReference>
<dbReference type="SUPFAM" id="SSF52047">
    <property type="entry name" value="RNI-like"/>
    <property type="match status" value="1"/>
</dbReference>
<evidence type="ECO:0000259" key="1">
    <source>
        <dbReference type="PROSITE" id="PS50181"/>
    </source>
</evidence>
<dbReference type="InterPro" id="IPR001810">
    <property type="entry name" value="F-box_dom"/>
</dbReference>
<gene>
    <name evidence="2" type="ORF">BCR34DRAFT_586056</name>
</gene>
<dbReference type="STRING" id="1231657.A0A1Y1ZUW0"/>
<dbReference type="PROSITE" id="PS50181">
    <property type="entry name" value="FBOX"/>
    <property type="match status" value="1"/>
</dbReference>
<organism evidence="2 3">
    <name type="scientific">Clohesyomyces aquaticus</name>
    <dbReference type="NCBI Taxonomy" id="1231657"/>
    <lineage>
        <taxon>Eukaryota</taxon>
        <taxon>Fungi</taxon>
        <taxon>Dikarya</taxon>
        <taxon>Ascomycota</taxon>
        <taxon>Pezizomycotina</taxon>
        <taxon>Dothideomycetes</taxon>
        <taxon>Pleosporomycetidae</taxon>
        <taxon>Pleosporales</taxon>
        <taxon>Lindgomycetaceae</taxon>
        <taxon>Clohesyomyces</taxon>
    </lineage>
</organism>
<comment type="caution">
    <text evidence="2">The sequence shown here is derived from an EMBL/GenBank/DDBJ whole genome shotgun (WGS) entry which is preliminary data.</text>
</comment>
<feature type="domain" description="F-box" evidence="1">
    <location>
        <begin position="6"/>
        <end position="52"/>
    </location>
</feature>
<evidence type="ECO:0000313" key="3">
    <source>
        <dbReference type="Proteomes" id="UP000193144"/>
    </source>
</evidence>
<accession>A0A1Y1ZUW0</accession>
<protein>
    <recommendedName>
        <fullName evidence="1">F-box domain-containing protein</fullName>
    </recommendedName>
</protein>
<dbReference type="OrthoDB" id="2522477at2759"/>
<sequence length="543" mass="62134">MATHSNRNLLSLADEILLSIIEHVDSNAALSCLAATCSKLRGLVEPFIWRELLVTRDIHSTKVITALLQSNRFSYIQDLAICYRQDANRLFGAWSGAIAYMGKLRHLKIESPCPNNPPIDPFWDEHCYIDYTRLIRHSILPEFSRPFSMLQSLSLHAHGVGQSKFDFGENALIFLHPTLRDLTISCSNFTSRSMSQIPPEKLKSTPLRSLTFIECNVYLDLLNIVLSLPRALKRLSVGERLHVFDGCQPTVAPRTTNPQFLEILRKQSDSLEHLNIEHGSVFTTHLGREFGGSSPTDKHAEGSHYRDLHSLDNLQYLELGIHSVYSKYLAEGGCPGSLKTLRLSDQFVTCRAHIGPAHTDGDSYSLHFCNVFRIARDIHRLSSKGLDCELLFVHKLRKCEPVHVLPFYWRLYRYRKLVYDFSNMVKDRGCRFRIFGQAFEGGETYIPPYLHGEETPKEVMLYNSDQYWKFFGKDYQTIDDESLGPVDHWDPDAMELEALTKITVRDREFAREAQKAMSDHLLSKLQAAVTETHESMVEAHYPV</sequence>
<name>A0A1Y1ZUW0_9PLEO</name>
<evidence type="ECO:0000313" key="2">
    <source>
        <dbReference type="EMBL" id="ORY14021.1"/>
    </source>
</evidence>